<dbReference type="GO" id="GO:0003684">
    <property type="term" value="F:damaged DNA binding"/>
    <property type="evidence" value="ECO:0007669"/>
    <property type="project" value="InterPro"/>
</dbReference>
<dbReference type="PANTHER" id="PTHR32472:SF10">
    <property type="entry name" value="DNA REPAIR PROTEIN RADA-LIKE PROTEIN"/>
    <property type="match status" value="1"/>
</dbReference>
<evidence type="ECO:0000256" key="3">
    <source>
        <dbReference type="ARBA" id="ARBA00022763"/>
    </source>
</evidence>
<evidence type="ECO:0000256" key="7">
    <source>
        <dbReference type="ARBA" id="ARBA00022840"/>
    </source>
</evidence>
<dbReference type="Gene3D" id="3.40.50.300">
    <property type="entry name" value="P-loop containing nucleotide triphosphate hydrolases"/>
    <property type="match status" value="1"/>
</dbReference>
<evidence type="ECO:0000256" key="6">
    <source>
        <dbReference type="ARBA" id="ARBA00022833"/>
    </source>
</evidence>
<evidence type="ECO:0000256" key="2">
    <source>
        <dbReference type="ARBA" id="ARBA00022741"/>
    </source>
</evidence>
<proteinExistence type="inferred from homology"/>
<dbReference type="Proteomes" id="UP000752013">
    <property type="component" value="Unassembled WGS sequence"/>
</dbReference>
<evidence type="ECO:0000256" key="8">
    <source>
        <dbReference type="ARBA" id="ARBA00023016"/>
    </source>
</evidence>
<dbReference type="Gene3D" id="3.30.230.10">
    <property type="match status" value="1"/>
</dbReference>
<reference evidence="14" key="1">
    <citation type="submission" date="2020-03" db="EMBL/GenBank/DDBJ databases">
        <title>Spirochaetal bacteria isolated from arthropods constitute a novel genus Entomospira genus novum within the order Spirochaetales.</title>
        <authorList>
            <person name="Grana-Miraglia L."/>
            <person name="Sikutova S."/>
            <person name="Fingerle V."/>
            <person name="Sing A."/>
            <person name="Castillo-Ramirez S."/>
            <person name="Margos G."/>
            <person name="Rudolf I."/>
        </authorList>
    </citation>
    <scope>NUCLEOTIDE SEQUENCE</scope>
    <source>
        <strain evidence="14">BR208</strain>
    </source>
</reference>
<keyword evidence="8" id="KW-0346">Stress response</keyword>
<comment type="caution">
    <text evidence="14">The sequence shown here is derived from an EMBL/GenBank/DDBJ whole genome shotgun (WGS) entry which is preliminary data.</text>
</comment>
<organism evidence="14 15">
    <name type="scientific">Entomospira nematocerorum</name>
    <dbReference type="NCBI Taxonomy" id="2719987"/>
    <lineage>
        <taxon>Bacteria</taxon>
        <taxon>Pseudomonadati</taxon>
        <taxon>Spirochaetota</taxon>
        <taxon>Spirochaetia</taxon>
        <taxon>Spirochaetales</taxon>
        <taxon>Spirochaetaceae</taxon>
        <taxon>Entomospira</taxon>
    </lineage>
</organism>
<dbReference type="InterPro" id="IPR020588">
    <property type="entry name" value="RecA_ATP-bd"/>
</dbReference>
<accession>A0A968GBV5</accession>
<keyword evidence="15" id="KW-1185">Reference proteome</keyword>
<comment type="similarity">
    <text evidence="12">Belongs to the RecA family. RadA subfamily.</text>
</comment>
<evidence type="ECO:0000259" key="13">
    <source>
        <dbReference type="PROSITE" id="PS50162"/>
    </source>
</evidence>
<dbReference type="InterPro" id="IPR041166">
    <property type="entry name" value="Rubredoxin_2"/>
</dbReference>
<dbReference type="InterPro" id="IPR004504">
    <property type="entry name" value="DNA_repair_RadA"/>
</dbReference>
<dbReference type="Pfam" id="PF18073">
    <property type="entry name" value="Zn_ribbon_LapB"/>
    <property type="match status" value="1"/>
</dbReference>
<dbReference type="InterPro" id="IPR003593">
    <property type="entry name" value="AAA+_ATPase"/>
</dbReference>
<dbReference type="SUPFAM" id="SSF54211">
    <property type="entry name" value="Ribosomal protein S5 domain 2-like"/>
    <property type="match status" value="1"/>
</dbReference>
<sequence>MAKKEKTHYRCRSCGYIQIKWSGKCPECLEWNTLEEEMSSSRLSAVATQGVNALSVVSLMDVEVTDSERINSGFREVDQVLGGGIVLGTAILLGGEPGIGKSTLLLQMTHRVAESRTVLYISGEESIGQIKMRAVRLDITNNCHIYIGSDLQGVLAAIEATKPSLVIIDSIQTLYDVELGVTPGTINQVKRCTHAIVQQTKDKNIALFLVAHVTKDGTIAGPKVVEHLVDTVLYFEQGDGELRLLRAIKNRFGAVDELGVFSMQAEGLKEMTVYLHEEYLHHQAIVGSVMAAVLEGTRIFFHEIQALVVPAKGNFSRIYSEHIDPQRIARMSAILEKYLQLTFSDYDIYMNVSGGVRLQESSIDLAIILALYSARLGIALPPRLVASGELTLAGGIRWARQSLRRVKFAEEMRFQYFLGAQFMTLPSSSAEKMINGNTKIYPLVQLMRELTVTLKEPAQDNINLNG</sequence>
<dbReference type="Pfam" id="PF13481">
    <property type="entry name" value="AAA_25"/>
    <property type="match status" value="1"/>
</dbReference>
<name>A0A968GBV5_9SPIO</name>
<feature type="domain" description="RecA family profile 1" evidence="13">
    <location>
        <begin position="66"/>
        <end position="213"/>
    </location>
</feature>
<dbReference type="InterPro" id="IPR020568">
    <property type="entry name" value="Ribosomal_Su5_D2-typ_SF"/>
</dbReference>
<keyword evidence="9 12" id="KW-0238">DNA-binding</keyword>
<evidence type="ECO:0000256" key="12">
    <source>
        <dbReference type="RuleBase" id="RU003555"/>
    </source>
</evidence>
<keyword evidence="5" id="KW-0378">Hydrolase</keyword>
<dbReference type="SMART" id="SM00382">
    <property type="entry name" value="AAA"/>
    <property type="match status" value="1"/>
</dbReference>
<dbReference type="AlphaFoldDB" id="A0A968GBV5"/>
<dbReference type="SUPFAM" id="SSF52540">
    <property type="entry name" value="P-loop containing nucleoside triphosphate hydrolases"/>
    <property type="match status" value="1"/>
</dbReference>
<evidence type="ECO:0000256" key="1">
    <source>
        <dbReference type="ARBA" id="ARBA00022723"/>
    </source>
</evidence>
<keyword evidence="1 12" id="KW-0479">Metal-binding</keyword>
<comment type="function">
    <text evidence="12">DNA-dependent ATPase involved in processing of recombination intermediates, plays a role in repairing DNA breaks. Stimulates the branch migration of RecA-mediated strand transfer reactions, allowing the 3' invading strand to extend heteroduplex DNA faster. Binds ssDNA in the presence of ADP but not other nucleotides, has ATPase activity that is stimulated by ssDNA and various branched DNA structures, but inhibited by SSB. Does not have RecA's homology-searching function.</text>
</comment>
<dbReference type="GO" id="GO:0005829">
    <property type="term" value="C:cytosol"/>
    <property type="evidence" value="ECO:0007669"/>
    <property type="project" value="TreeGrafter"/>
</dbReference>
<keyword evidence="10 12" id="KW-0234">DNA repair</keyword>
<evidence type="ECO:0000256" key="9">
    <source>
        <dbReference type="ARBA" id="ARBA00023125"/>
    </source>
</evidence>
<dbReference type="FunFam" id="3.40.50.300:FF:000050">
    <property type="entry name" value="DNA repair protein RadA"/>
    <property type="match status" value="1"/>
</dbReference>
<dbReference type="PROSITE" id="PS50162">
    <property type="entry name" value="RECA_2"/>
    <property type="match status" value="1"/>
</dbReference>
<dbReference type="CDD" id="cd01121">
    <property type="entry name" value="RadA_SMS_N"/>
    <property type="match status" value="1"/>
</dbReference>
<keyword evidence="2 12" id="KW-0547">Nucleotide-binding</keyword>
<dbReference type="GO" id="GO:0016787">
    <property type="term" value="F:hydrolase activity"/>
    <property type="evidence" value="ECO:0007669"/>
    <property type="project" value="UniProtKB-KW"/>
</dbReference>
<dbReference type="GO" id="GO:0140664">
    <property type="term" value="F:ATP-dependent DNA damage sensor activity"/>
    <property type="evidence" value="ECO:0007669"/>
    <property type="project" value="InterPro"/>
</dbReference>
<evidence type="ECO:0000256" key="11">
    <source>
        <dbReference type="NCBIfam" id="TIGR00416"/>
    </source>
</evidence>
<protein>
    <recommendedName>
        <fullName evidence="11 12">DNA repair protein RadA</fullName>
    </recommendedName>
</protein>
<dbReference type="GO" id="GO:0000725">
    <property type="term" value="P:recombinational repair"/>
    <property type="evidence" value="ECO:0007669"/>
    <property type="project" value="TreeGrafter"/>
</dbReference>
<evidence type="ECO:0000313" key="15">
    <source>
        <dbReference type="Proteomes" id="UP000752013"/>
    </source>
</evidence>
<evidence type="ECO:0000313" key="14">
    <source>
        <dbReference type="EMBL" id="NIZ46568.1"/>
    </source>
</evidence>
<gene>
    <name evidence="14" type="primary">radA</name>
    <name evidence="14" type="ORF">HCT46_01325</name>
</gene>
<evidence type="ECO:0000256" key="4">
    <source>
        <dbReference type="ARBA" id="ARBA00022771"/>
    </source>
</evidence>
<dbReference type="Pfam" id="PF13541">
    <property type="entry name" value="ChlI"/>
    <property type="match status" value="1"/>
</dbReference>
<dbReference type="GO" id="GO:0008270">
    <property type="term" value="F:zinc ion binding"/>
    <property type="evidence" value="ECO:0007669"/>
    <property type="project" value="UniProtKB-KW"/>
</dbReference>
<dbReference type="PRINTS" id="PR01874">
    <property type="entry name" value="DNAREPAIRADA"/>
</dbReference>
<dbReference type="InterPro" id="IPR027417">
    <property type="entry name" value="P-loop_NTPase"/>
</dbReference>
<evidence type="ECO:0000256" key="10">
    <source>
        <dbReference type="ARBA" id="ARBA00023204"/>
    </source>
</evidence>
<dbReference type="RefSeq" id="WP_167703023.1">
    <property type="nucleotide sequence ID" value="NZ_CP118168.1"/>
</dbReference>
<dbReference type="PANTHER" id="PTHR32472">
    <property type="entry name" value="DNA REPAIR PROTEIN RADA"/>
    <property type="match status" value="1"/>
</dbReference>
<keyword evidence="4 12" id="KW-0863">Zinc-finger</keyword>
<keyword evidence="6 12" id="KW-0862">Zinc</keyword>
<dbReference type="InterPro" id="IPR014721">
    <property type="entry name" value="Ribsml_uS5_D2-typ_fold_subgr"/>
</dbReference>
<dbReference type="GO" id="GO:0005524">
    <property type="term" value="F:ATP binding"/>
    <property type="evidence" value="ECO:0007669"/>
    <property type="project" value="UniProtKB-UniRule"/>
</dbReference>
<keyword evidence="7 12" id="KW-0067">ATP-binding</keyword>
<evidence type="ECO:0000256" key="5">
    <source>
        <dbReference type="ARBA" id="ARBA00022801"/>
    </source>
</evidence>
<dbReference type="EMBL" id="JAATLK010000001">
    <property type="protein sequence ID" value="NIZ46568.1"/>
    <property type="molecule type" value="Genomic_DNA"/>
</dbReference>
<keyword evidence="3 12" id="KW-0227">DNA damage</keyword>
<dbReference type="NCBIfam" id="TIGR00416">
    <property type="entry name" value="sms"/>
    <property type="match status" value="1"/>
</dbReference>